<keyword evidence="2" id="KW-0808">Transferase</keyword>
<accession>A0A1Y1ZKE5</accession>
<keyword evidence="3" id="KW-0949">S-adenosyl-L-methionine</keyword>
<evidence type="ECO:0000313" key="5">
    <source>
        <dbReference type="EMBL" id="ORY10664.1"/>
    </source>
</evidence>
<dbReference type="InterPro" id="IPR051654">
    <property type="entry name" value="Meroterpenoid_MTases"/>
</dbReference>
<evidence type="ECO:0000256" key="2">
    <source>
        <dbReference type="ARBA" id="ARBA00022679"/>
    </source>
</evidence>
<evidence type="ECO:0000256" key="1">
    <source>
        <dbReference type="ARBA" id="ARBA00005179"/>
    </source>
</evidence>
<proteinExistence type="inferred from homology"/>
<comment type="similarity">
    <text evidence="4">Belongs to the class I-like SAM-binding methyltransferase superfamily.</text>
</comment>
<dbReference type="EMBL" id="MCFA01000070">
    <property type="protein sequence ID" value="ORY10664.1"/>
    <property type="molecule type" value="Genomic_DNA"/>
</dbReference>
<dbReference type="GO" id="GO:0016740">
    <property type="term" value="F:transferase activity"/>
    <property type="evidence" value="ECO:0007669"/>
    <property type="project" value="UniProtKB-KW"/>
</dbReference>
<dbReference type="Gene3D" id="3.40.50.150">
    <property type="entry name" value="Vaccinia Virus protein VP39"/>
    <property type="match status" value="1"/>
</dbReference>
<name>A0A1Y1ZKE5_9PLEO</name>
<reference evidence="5 6" key="1">
    <citation type="submission" date="2016-07" db="EMBL/GenBank/DDBJ databases">
        <title>Pervasive Adenine N6-methylation of Active Genes in Fungi.</title>
        <authorList>
            <consortium name="DOE Joint Genome Institute"/>
            <person name="Mondo S.J."/>
            <person name="Dannebaum R.O."/>
            <person name="Kuo R.C."/>
            <person name="Labutti K."/>
            <person name="Haridas S."/>
            <person name="Kuo A."/>
            <person name="Salamov A."/>
            <person name="Ahrendt S.R."/>
            <person name="Lipzen A."/>
            <person name="Sullivan W."/>
            <person name="Andreopoulos W.B."/>
            <person name="Clum A."/>
            <person name="Lindquist E."/>
            <person name="Daum C."/>
            <person name="Ramamoorthy G.K."/>
            <person name="Gryganskyi A."/>
            <person name="Culley D."/>
            <person name="Magnuson J.K."/>
            <person name="James T.Y."/>
            <person name="O'Malley M.A."/>
            <person name="Stajich J.E."/>
            <person name="Spatafora J.W."/>
            <person name="Visel A."/>
            <person name="Grigoriev I.V."/>
        </authorList>
    </citation>
    <scope>NUCLEOTIDE SEQUENCE [LARGE SCALE GENOMIC DNA]</scope>
    <source>
        <strain evidence="5 6">CBS 115471</strain>
    </source>
</reference>
<protein>
    <submittedName>
        <fullName evidence="5">Uncharacterized protein</fullName>
    </submittedName>
</protein>
<comment type="caution">
    <text evidence="5">The sequence shown here is derived from an EMBL/GenBank/DDBJ whole genome shotgun (WGS) entry which is preliminary data.</text>
</comment>
<dbReference type="SUPFAM" id="SSF53335">
    <property type="entry name" value="S-adenosyl-L-methionine-dependent methyltransferases"/>
    <property type="match status" value="1"/>
</dbReference>
<comment type="pathway">
    <text evidence="1">Secondary metabolite biosynthesis.</text>
</comment>
<dbReference type="PANTHER" id="PTHR35897:SF1">
    <property type="entry name" value="METHYLTRANSFERASE AUSD"/>
    <property type="match status" value="1"/>
</dbReference>
<organism evidence="5 6">
    <name type="scientific">Clohesyomyces aquaticus</name>
    <dbReference type="NCBI Taxonomy" id="1231657"/>
    <lineage>
        <taxon>Eukaryota</taxon>
        <taxon>Fungi</taxon>
        <taxon>Dikarya</taxon>
        <taxon>Ascomycota</taxon>
        <taxon>Pezizomycotina</taxon>
        <taxon>Dothideomycetes</taxon>
        <taxon>Pleosporomycetidae</taxon>
        <taxon>Pleosporales</taxon>
        <taxon>Lindgomycetaceae</taxon>
        <taxon>Clohesyomyces</taxon>
    </lineage>
</organism>
<dbReference type="OrthoDB" id="2094832at2759"/>
<sequence>MSSRDETVASFDDQPSDGQISPAARLLLERYSGISPDKVIQHIVAVRAKAWDIFPYPCIGQFRFLDLSLRQTLEYAEILQRLQEGQKLLDMACCFGQEIRQLVADGAPSRNLYGCDLREEFIGLGFELFRDADKLQATFLTADVFDPNSSLNGIRGQVDMIYTGSFFHLFDYDTQVQVSKVVASLLRPVSGAMISGRQVGSVNAGEDGHRTNPTGKVFRHNIDSFKKMWKDIGSDLGVDFAVEARLELLEHAHLRSHDSDTRRIWFVVRRQ</sequence>
<dbReference type="Proteomes" id="UP000193144">
    <property type="component" value="Unassembled WGS sequence"/>
</dbReference>
<evidence type="ECO:0000256" key="3">
    <source>
        <dbReference type="ARBA" id="ARBA00022691"/>
    </source>
</evidence>
<evidence type="ECO:0000313" key="6">
    <source>
        <dbReference type="Proteomes" id="UP000193144"/>
    </source>
</evidence>
<dbReference type="PANTHER" id="PTHR35897">
    <property type="entry name" value="METHYLTRANSFERASE AUSD"/>
    <property type="match status" value="1"/>
</dbReference>
<dbReference type="AlphaFoldDB" id="A0A1Y1ZKE5"/>
<gene>
    <name evidence="5" type="ORF">BCR34DRAFT_566521</name>
</gene>
<dbReference type="InterPro" id="IPR029063">
    <property type="entry name" value="SAM-dependent_MTases_sf"/>
</dbReference>
<keyword evidence="6" id="KW-1185">Reference proteome</keyword>
<evidence type="ECO:0000256" key="4">
    <source>
        <dbReference type="ARBA" id="ARBA00038314"/>
    </source>
</evidence>